<evidence type="ECO:0000256" key="4">
    <source>
        <dbReference type="ARBA" id="ARBA00022692"/>
    </source>
</evidence>
<evidence type="ECO:0000256" key="7">
    <source>
        <dbReference type="ARBA" id="ARBA00023136"/>
    </source>
</evidence>
<dbReference type="EMBL" id="CAKOAT010120488">
    <property type="protein sequence ID" value="CAH8332849.1"/>
    <property type="molecule type" value="Genomic_DNA"/>
</dbReference>
<keyword evidence="7 9" id="KW-0472">Membrane</keyword>
<protein>
    <recommendedName>
        <fullName evidence="10">Wax synthase domain-containing protein</fullName>
    </recommendedName>
</protein>
<comment type="caution">
    <text evidence="11">The sequence shown here is derived from an EMBL/GenBank/DDBJ whole genome shotgun (WGS) entry which is preliminary data.</text>
</comment>
<reference evidence="11 12" key="1">
    <citation type="submission" date="2022-03" db="EMBL/GenBank/DDBJ databases">
        <authorList>
            <person name="Macdonald S."/>
            <person name="Ahmed S."/>
            <person name="Newling K."/>
        </authorList>
    </citation>
    <scope>NUCLEOTIDE SEQUENCE [LARGE SCALE GENOMIC DNA]</scope>
</reference>
<dbReference type="PIRSF" id="PIRSF037006">
    <property type="entry name" value="Wax_synthase"/>
    <property type="match status" value="1"/>
</dbReference>
<evidence type="ECO:0000313" key="12">
    <source>
        <dbReference type="Proteomes" id="UP001642260"/>
    </source>
</evidence>
<dbReference type="Proteomes" id="UP001642260">
    <property type="component" value="Unassembled WGS sequence"/>
</dbReference>
<feature type="domain" description="Wax synthase" evidence="10">
    <location>
        <begin position="176"/>
        <end position="262"/>
    </location>
</feature>
<dbReference type="GO" id="GO:0016020">
    <property type="term" value="C:membrane"/>
    <property type="evidence" value="ECO:0007669"/>
    <property type="project" value="UniProtKB-SubCell"/>
</dbReference>
<dbReference type="AlphaFoldDB" id="A0ABC8JS57"/>
<dbReference type="InterPro" id="IPR032805">
    <property type="entry name" value="Wax_synthase_dom"/>
</dbReference>
<keyword evidence="8" id="KW-0012">Acyltransferase</keyword>
<feature type="transmembrane region" description="Helical" evidence="9">
    <location>
        <begin position="288"/>
        <end position="307"/>
    </location>
</feature>
<sequence>MEEELKLFIIIWVLAMVLVSYCYYLSTRIKSGIFRLISVLPVYAIFLVFPFFFSSLHMSFIISLFLGGIANLKLILFSFDQGPLFPIPSCLSHFICFTCFPIKLQRNPKIQNPFSKSNFVTKVAIYGMLLYWCGYKHKVPPVFLFFHYSLQLYLEHEIILTLVRLLVSVALGCNLEPNFNEPYLATSLQDFWSNRWNLMVPALLKPAIYIPVRRLCNGRMSSDHARFLAVLMTFIVSGVAHEVFFFSLTFEIPTGEVTSFFVLHGVCTAAEVAVKRTSLARRWRMSPMVSRLLTVGFVVVTGGLLFFPQLIRSGVMETRANEMLSLIKFLNRKSCIFR</sequence>
<evidence type="ECO:0000256" key="5">
    <source>
        <dbReference type="ARBA" id="ARBA00022989"/>
    </source>
</evidence>
<dbReference type="Pfam" id="PF13813">
    <property type="entry name" value="MBOAT_2"/>
    <property type="match status" value="1"/>
</dbReference>
<keyword evidence="3" id="KW-0808">Transferase</keyword>
<dbReference type="InterPro" id="IPR044851">
    <property type="entry name" value="Wax_synthase"/>
</dbReference>
<evidence type="ECO:0000313" key="11">
    <source>
        <dbReference type="EMBL" id="CAH8332849.1"/>
    </source>
</evidence>
<comment type="similarity">
    <text evidence="2">Belongs to the wax synthase family.</text>
</comment>
<comment type="subcellular location">
    <subcellularLocation>
        <location evidence="1">Membrane</location>
        <topology evidence="1">Multi-pass membrane protein</topology>
    </subcellularLocation>
</comment>
<dbReference type="PANTHER" id="PTHR31595">
    <property type="entry name" value="LONG-CHAIN-ALCOHOL O-FATTY-ACYLTRANSFERASE 3-RELATED"/>
    <property type="match status" value="1"/>
</dbReference>
<keyword evidence="6" id="KW-0443">Lipid metabolism</keyword>
<organism evidence="11 12">
    <name type="scientific">Eruca vesicaria subsp. sativa</name>
    <name type="common">Garden rocket</name>
    <name type="synonym">Eruca sativa</name>
    <dbReference type="NCBI Taxonomy" id="29727"/>
    <lineage>
        <taxon>Eukaryota</taxon>
        <taxon>Viridiplantae</taxon>
        <taxon>Streptophyta</taxon>
        <taxon>Embryophyta</taxon>
        <taxon>Tracheophyta</taxon>
        <taxon>Spermatophyta</taxon>
        <taxon>Magnoliopsida</taxon>
        <taxon>eudicotyledons</taxon>
        <taxon>Gunneridae</taxon>
        <taxon>Pentapetalae</taxon>
        <taxon>rosids</taxon>
        <taxon>malvids</taxon>
        <taxon>Brassicales</taxon>
        <taxon>Brassicaceae</taxon>
        <taxon>Brassiceae</taxon>
        <taxon>Eruca</taxon>
    </lineage>
</organism>
<gene>
    <name evidence="11" type="ORF">ERUC_LOCUS12715</name>
</gene>
<feature type="transmembrane region" description="Helical" evidence="9">
    <location>
        <begin position="32"/>
        <end position="53"/>
    </location>
</feature>
<name>A0ABC8JS57_ERUVS</name>
<proteinExistence type="inferred from homology"/>
<evidence type="ECO:0000256" key="8">
    <source>
        <dbReference type="ARBA" id="ARBA00023315"/>
    </source>
</evidence>
<dbReference type="PANTHER" id="PTHR31595:SF70">
    <property type="entry name" value="LONG-CHAIN-ALCOHOL O-FATTY-ACYLTRANSFERASE 3-RELATED"/>
    <property type="match status" value="1"/>
</dbReference>
<dbReference type="InterPro" id="IPR017088">
    <property type="entry name" value="Wax_synthase_Magnoliopsida"/>
</dbReference>
<keyword evidence="12" id="KW-1185">Reference proteome</keyword>
<feature type="transmembrane region" description="Helical" evidence="9">
    <location>
        <begin position="227"/>
        <end position="250"/>
    </location>
</feature>
<feature type="transmembrane region" description="Helical" evidence="9">
    <location>
        <begin position="60"/>
        <end position="79"/>
    </location>
</feature>
<keyword evidence="5 9" id="KW-1133">Transmembrane helix</keyword>
<feature type="transmembrane region" description="Helical" evidence="9">
    <location>
        <begin position="7"/>
        <end position="26"/>
    </location>
</feature>
<dbReference type="GO" id="GO:0016746">
    <property type="term" value="F:acyltransferase activity"/>
    <property type="evidence" value="ECO:0007669"/>
    <property type="project" value="UniProtKB-KW"/>
</dbReference>
<evidence type="ECO:0000256" key="1">
    <source>
        <dbReference type="ARBA" id="ARBA00004141"/>
    </source>
</evidence>
<evidence type="ECO:0000259" key="10">
    <source>
        <dbReference type="Pfam" id="PF13813"/>
    </source>
</evidence>
<evidence type="ECO:0000256" key="3">
    <source>
        <dbReference type="ARBA" id="ARBA00022679"/>
    </source>
</evidence>
<evidence type="ECO:0000256" key="6">
    <source>
        <dbReference type="ARBA" id="ARBA00023098"/>
    </source>
</evidence>
<evidence type="ECO:0000256" key="9">
    <source>
        <dbReference type="SAM" id="Phobius"/>
    </source>
</evidence>
<evidence type="ECO:0000256" key="2">
    <source>
        <dbReference type="ARBA" id="ARBA00007282"/>
    </source>
</evidence>
<dbReference type="GO" id="GO:0006629">
    <property type="term" value="P:lipid metabolic process"/>
    <property type="evidence" value="ECO:0007669"/>
    <property type="project" value="UniProtKB-KW"/>
</dbReference>
<accession>A0ABC8JS57</accession>
<keyword evidence="4 9" id="KW-0812">Transmembrane</keyword>